<dbReference type="RefSeq" id="XP_007910252.2">
    <property type="nucleotide sequence ID" value="XM_007912061.2"/>
</dbReference>
<evidence type="ECO:0000256" key="5">
    <source>
        <dbReference type="ARBA" id="ARBA00023069"/>
    </source>
</evidence>
<keyword evidence="3" id="KW-0282">Flagellum</keyword>
<reference evidence="16" key="3">
    <citation type="journal article" date="2014" name="Nature">
        <title>Elephant shark genome provides unique insights into gnathostome evolution.</title>
        <authorList>
            <consortium name="International Elephant Shark Genome Sequencing Consortium"/>
            <person name="Venkatesh B."/>
            <person name="Lee A.P."/>
            <person name="Ravi V."/>
            <person name="Maurya A.K."/>
            <person name="Lian M.M."/>
            <person name="Swann J.B."/>
            <person name="Ohta Y."/>
            <person name="Flajnik M.F."/>
            <person name="Sutoh Y."/>
            <person name="Kasahara M."/>
            <person name="Hoon S."/>
            <person name="Gangu V."/>
            <person name="Roy S.W."/>
            <person name="Irimia M."/>
            <person name="Korzh V."/>
            <person name="Kondrychyn I."/>
            <person name="Lim Z.W."/>
            <person name="Tay B.H."/>
            <person name="Tohari S."/>
            <person name="Kong K.W."/>
            <person name="Ho S."/>
            <person name="Lorente-Galdos B."/>
            <person name="Quilez J."/>
            <person name="Marques-Bonet T."/>
            <person name="Raney B.J."/>
            <person name="Ingham P.W."/>
            <person name="Tay A."/>
            <person name="Hillier L.W."/>
            <person name="Minx P."/>
            <person name="Boehm T."/>
            <person name="Wilson R.K."/>
            <person name="Brenner S."/>
            <person name="Warren W.C."/>
        </authorList>
    </citation>
    <scope>NUCLEOTIDE SEQUENCE [LARGE SCALE GENOMIC DNA]</scope>
</reference>
<dbReference type="GO" id="GO:0060285">
    <property type="term" value="P:cilium-dependent cell motility"/>
    <property type="evidence" value="ECO:0007669"/>
    <property type="project" value="TreeGrafter"/>
</dbReference>
<keyword evidence="5" id="KW-0969">Cilium</keyword>
<reference evidence="16" key="1">
    <citation type="journal article" date="2006" name="Science">
        <title>Ancient noncoding elements conserved in the human genome.</title>
        <authorList>
            <person name="Venkatesh B."/>
            <person name="Kirkness E.F."/>
            <person name="Loh Y.H."/>
            <person name="Halpern A.L."/>
            <person name="Lee A.P."/>
            <person name="Johnson J."/>
            <person name="Dandona N."/>
            <person name="Viswanathan L.D."/>
            <person name="Tay A."/>
            <person name="Venter J.C."/>
            <person name="Strausberg R.L."/>
            <person name="Brenner S."/>
        </authorList>
    </citation>
    <scope>NUCLEOTIDE SEQUENCE [LARGE SCALE GENOMIC DNA]</scope>
</reference>
<evidence type="ECO:0000256" key="8">
    <source>
        <dbReference type="ARBA" id="ARBA00037841"/>
    </source>
</evidence>
<reference evidence="15" key="4">
    <citation type="submission" date="2025-08" db="UniProtKB">
        <authorList>
            <consortium name="Ensembl"/>
        </authorList>
    </citation>
    <scope>IDENTIFICATION</scope>
</reference>
<protein>
    <recommendedName>
        <fullName evidence="10">Dynein regulatory complex subunit 2</fullName>
    </recommendedName>
    <alternativeName>
        <fullName evidence="11">Coiled-coil domain-containing protein 65</fullName>
    </alternativeName>
</protein>
<dbReference type="CTD" id="85478"/>
<dbReference type="InterPro" id="IPR039750">
    <property type="entry name" value="DRC1/DRC2"/>
</dbReference>
<dbReference type="Pfam" id="PF14772">
    <property type="entry name" value="NYD-SP28"/>
    <property type="match status" value="1"/>
</dbReference>
<dbReference type="GO" id="GO:0070286">
    <property type="term" value="P:axonemal dynein complex assembly"/>
    <property type="evidence" value="ECO:0007669"/>
    <property type="project" value="InterPro"/>
</dbReference>
<comment type="function">
    <text evidence="12">Component of the nexin-dynein regulatory complex (N-DRC), a key regulator of ciliary/flagellar motility which maintains the alignment and integrity of the distal axoneme and regulates microtubule sliding in motile axonemes. Plays a critical role in the assembly of N-DRC and also stabilizes the assembly of multiple inner dynein arms and radial spokes. Coassembles with DRC1 to form a central scaffold needed for assembly of the N-DRC and its attachment to the outer doublet microtubules.</text>
</comment>
<keyword evidence="2" id="KW-0963">Cytoplasm</keyword>
<keyword evidence="6" id="KW-0206">Cytoskeleton</keyword>
<evidence type="ECO:0000256" key="13">
    <source>
        <dbReference type="SAM" id="Coils"/>
    </source>
</evidence>
<evidence type="ECO:0000256" key="11">
    <source>
        <dbReference type="ARBA" id="ARBA00041517"/>
    </source>
</evidence>
<dbReference type="Proteomes" id="UP000314986">
    <property type="component" value="Unassembled WGS sequence"/>
</dbReference>
<evidence type="ECO:0000256" key="12">
    <source>
        <dbReference type="ARBA" id="ARBA00045865"/>
    </source>
</evidence>
<reference evidence="16" key="2">
    <citation type="journal article" date="2007" name="PLoS Biol.">
        <title>Survey sequencing and comparative analysis of the elephant shark (Callorhinchus milii) genome.</title>
        <authorList>
            <person name="Venkatesh B."/>
            <person name="Kirkness E.F."/>
            <person name="Loh Y.H."/>
            <person name="Halpern A.L."/>
            <person name="Lee A.P."/>
            <person name="Johnson J."/>
            <person name="Dandona N."/>
            <person name="Viswanathan L.D."/>
            <person name="Tay A."/>
            <person name="Venter J.C."/>
            <person name="Strausberg R.L."/>
            <person name="Brenner S."/>
        </authorList>
    </citation>
    <scope>NUCLEOTIDE SEQUENCE [LARGE SCALE GENOMIC DNA]</scope>
</reference>
<evidence type="ECO:0000256" key="1">
    <source>
        <dbReference type="ARBA" id="ARBA00004611"/>
    </source>
</evidence>
<reference evidence="15" key="5">
    <citation type="submission" date="2025-09" db="UniProtKB">
        <authorList>
            <consortium name="Ensembl"/>
        </authorList>
    </citation>
    <scope>IDENTIFICATION</scope>
</reference>
<evidence type="ECO:0000256" key="3">
    <source>
        <dbReference type="ARBA" id="ARBA00022846"/>
    </source>
</evidence>
<evidence type="ECO:0000256" key="6">
    <source>
        <dbReference type="ARBA" id="ARBA00023212"/>
    </source>
</evidence>
<feature type="coiled-coil region" evidence="13">
    <location>
        <begin position="252"/>
        <end position="307"/>
    </location>
</feature>
<comment type="similarity">
    <text evidence="9">Belongs to the DRC2 family.</text>
</comment>
<feature type="coiled-coil region" evidence="13">
    <location>
        <begin position="412"/>
        <end position="442"/>
    </location>
</feature>
<evidence type="ECO:0000313" key="15">
    <source>
        <dbReference type="Ensembl" id="ENSCMIP00000026079.1"/>
    </source>
</evidence>
<dbReference type="OrthoDB" id="7760980at2759"/>
<evidence type="ECO:0000256" key="2">
    <source>
        <dbReference type="ARBA" id="ARBA00022490"/>
    </source>
</evidence>
<evidence type="ECO:0000256" key="9">
    <source>
        <dbReference type="ARBA" id="ARBA00038424"/>
    </source>
</evidence>
<name>A0A4W3I7R3_CALMI</name>
<dbReference type="AlphaFoldDB" id="A0A4W3I7R3"/>
<dbReference type="GeneID" id="103191108"/>
<dbReference type="Ensembl" id="ENSCMIT00000026507.1">
    <property type="protein sequence ID" value="ENSCMIP00000026079.1"/>
    <property type="gene ID" value="ENSCMIG00000011454.1"/>
</dbReference>
<accession>A0A4W3I7R3</accession>
<proteinExistence type="inferred from homology"/>
<dbReference type="InterPro" id="IPR039505">
    <property type="entry name" value="DRC1/2_N"/>
</dbReference>
<evidence type="ECO:0000256" key="4">
    <source>
        <dbReference type="ARBA" id="ARBA00023054"/>
    </source>
</evidence>
<gene>
    <name evidence="15" type="primary">ccdc65</name>
</gene>
<dbReference type="STRING" id="7868.ENSCMIP00000026079"/>
<dbReference type="GO" id="GO:0005858">
    <property type="term" value="C:axonemal dynein complex"/>
    <property type="evidence" value="ECO:0007669"/>
    <property type="project" value="InterPro"/>
</dbReference>
<dbReference type="RefSeq" id="XP_007910251.2">
    <property type="nucleotide sequence ID" value="XM_007912060.2"/>
</dbReference>
<comment type="subcellular location">
    <subcellularLocation>
        <location evidence="1">Cytoplasm</location>
        <location evidence="1">Cytoskeleton</location>
        <location evidence="1">Flagellum axoneme</location>
    </subcellularLocation>
    <subcellularLocation>
        <location evidence="8">Cytoplasm</location>
        <location evidence="8">Cytoskeleton</location>
        <location evidence="8">Flagellum basal body</location>
    </subcellularLocation>
</comment>
<keyword evidence="4 13" id="KW-0175">Coiled coil</keyword>
<feature type="coiled-coil region" evidence="13">
    <location>
        <begin position="96"/>
        <end position="123"/>
    </location>
</feature>
<dbReference type="PANTHER" id="PTHR21625:SF0">
    <property type="entry name" value="DYNEIN REGULATORY COMPLEX SUBUNIT 2"/>
    <property type="match status" value="1"/>
</dbReference>
<keyword evidence="7" id="KW-0966">Cell projection</keyword>
<dbReference type="GeneTree" id="ENSGT00940000153804"/>
<dbReference type="OMA" id="WEYLDLF"/>
<dbReference type="PANTHER" id="PTHR21625">
    <property type="entry name" value="NYD-SP28 PROTEIN"/>
    <property type="match status" value="1"/>
</dbReference>
<keyword evidence="16" id="KW-1185">Reference proteome</keyword>
<dbReference type="GO" id="GO:0003352">
    <property type="term" value="P:regulation of cilium movement"/>
    <property type="evidence" value="ECO:0007669"/>
    <property type="project" value="TreeGrafter"/>
</dbReference>
<dbReference type="InParanoid" id="A0A4W3I7R3"/>
<evidence type="ECO:0000259" key="14">
    <source>
        <dbReference type="Pfam" id="PF14772"/>
    </source>
</evidence>
<sequence>MPKKAKAPKMSKLSRMTEEERLLYMQEKQLEEDELKKRKEDMLAQFLKDKLSKEERNTHLNMWKLNEKWRAVMRRSKASELQKDIAILSQTFERVADRKNSIIRALIKDLAESEEQYAAHLRNHAQNVDRMINMQWERLQVLDDEFTSEVDTLKKEFESEGHEFSDLQETEMTNLEDITYAMDQMFGEIANEARQEFNSTKDDLKNRSLEEKHSLRVQLEGEVEDLWQQFQYVMKLYNEATEEQKSAFELLKERDEKSAKEIERQMKKLQRIQDTITLLRIKLAANARECQEKNKKLREEKATIKKHFQTQKNHMKQLQTNERERLMKLTLESNAALKTLGKICKQGEHVLKVAEMCRKLETEEEKILPFYASSLTSEDQDRVRNMMLRKTKEPFAMLDLDYMGLECFWKRYNKVQLEQMTLNQEKRVLQQENVHLRQLLKQYLDGISVNEEILSNLNSLIVINNKTMKMNVPVMETRVAKPVCNMIEAAHIFNHIP</sequence>
<evidence type="ECO:0000256" key="7">
    <source>
        <dbReference type="ARBA" id="ARBA00023273"/>
    </source>
</evidence>
<dbReference type="KEGG" id="cmk:103191108"/>
<evidence type="ECO:0000313" key="16">
    <source>
        <dbReference type="Proteomes" id="UP000314986"/>
    </source>
</evidence>
<organism evidence="15 16">
    <name type="scientific">Callorhinchus milii</name>
    <name type="common">Ghost shark</name>
    <dbReference type="NCBI Taxonomy" id="7868"/>
    <lineage>
        <taxon>Eukaryota</taxon>
        <taxon>Metazoa</taxon>
        <taxon>Chordata</taxon>
        <taxon>Craniata</taxon>
        <taxon>Vertebrata</taxon>
        <taxon>Chondrichthyes</taxon>
        <taxon>Holocephali</taxon>
        <taxon>Chimaeriformes</taxon>
        <taxon>Callorhinchidae</taxon>
        <taxon>Callorhinchus</taxon>
    </lineage>
</organism>
<feature type="domain" description="Dynein regulatory complex protein 1/2 N-terminal" evidence="14">
    <location>
        <begin position="28"/>
        <end position="128"/>
    </location>
</feature>
<evidence type="ECO:0000256" key="10">
    <source>
        <dbReference type="ARBA" id="ARBA00040899"/>
    </source>
</evidence>